<evidence type="ECO:0000256" key="1">
    <source>
        <dbReference type="ARBA" id="ARBA00022679"/>
    </source>
</evidence>
<dbReference type="RefSeq" id="WP_114476460.1">
    <property type="nucleotide sequence ID" value="NZ_FAOZ01000052.1"/>
</dbReference>
<dbReference type="PANTHER" id="PTHR12526:SF635">
    <property type="entry name" value="GLYCOSYL TRANSFERASE GROUP 1"/>
    <property type="match status" value="1"/>
</dbReference>
<evidence type="ECO:0000259" key="2">
    <source>
        <dbReference type="Pfam" id="PF00534"/>
    </source>
</evidence>
<organism evidence="3 4">
    <name type="scientific">Parafrankia irregularis</name>
    <dbReference type="NCBI Taxonomy" id="795642"/>
    <lineage>
        <taxon>Bacteria</taxon>
        <taxon>Bacillati</taxon>
        <taxon>Actinomycetota</taxon>
        <taxon>Actinomycetes</taxon>
        <taxon>Frankiales</taxon>
        <taxon>Frankiaceae</taxon>
        <taxon>Parafrankia</taxon>
    </lineage>
</organism>
<name>A0A0S4R0S5_9ACTN</name>
<accession>A0A0S4R0S5</accession>
<reference evidence="4" key="1">
    <citation type="submission" date="2015-11" db="EMBL/GenBank/DDBJ databases">
        <authorList>
            <person name="Varghese N."/>
        </authorList>
    </citation>
    <scope>NUCLEOTIDE SEQUENCE [LARGE SCALE GENOMIC DNA]</scope>
    <source>
        <strain evidence="4">DSM 45899</strain>
    </source>
</reference>
<dbReference type="PANTHER" id="PTHR12526">
    <property type="entry name" value="GLYCOSYLTRANSFERASE"/>
    <property type="match status" value="1"/>
</dbReference>
<gene>
    <name evidence="3" type="ORF">Ga0074812_15216</name>
</gene>
<dbReference type="InterPro" id="IPR001296">
    <property type="entry name" value="Glyco_trans_1"/>
</dbReference>
<dbReference type="SUPFAM" id="SSF53756">
    <property type="entry name" value="UDP-Glycosyltransferase/glycogen phosphorylase"/>
    <property type="match status" value="1"/>
</dbReference>
<dbReference type="Pfam" id="PF00534">
    <property type="entry name" value="Glycos_transf_1"/>
    <property type="match status" value="1"/>
</dbReference>
<dbReference type="AlphaFoldDB" id="A0A0S4R0S5"/>
<dbReference type="Gene3D" id="3.40.50.2000">
    <property type="entry name" value="Glycogen Phosphorylase B"/>
    <property type="match status" value="2"/>
</dbReference>
<dbReference type="EMBL" id="FAOZ01000052">
    <property type="protein sequence ID" value="CUU60991.1"/>
    <property type="molecule type" value="Genomic_DNA"/>
</dbReference>
<sequence>MTSARPWIAVAVHDGWFGCGTGAGRSNRAFFHAAHQVLDPSVRLVVLPVHLAPTSPEYQPDWHRRATAALAGRTLIVRPVDNGTAGTRRWGPLPVLAATSRAATEILIELSASEGPPDLVVAVDAPFAGMAPLLPADLRRRLLTLPRSLAVQHGQTEQARFSWESAGFASAWQAGGRLGAISQHMADCLTGPYQVPAQAIVAVPNGLSNADRIPDGPPPPLPARARSGFLLASGRAHPSKGFDDLLDALPLAAASGATVPHLLLAAVTETATITDYQRHLAARIADERLDVTLIVRYDPALPALLADPRLVGVVVPSRVEPFGRVPLESFAAGAAPVVATTAGGLAETVLDGVTGYTAPPADPEALAAALARALRAGTAERVRLRAAGYRLLTGRGDYRDTVRRLFAVLTPHLIGQGT</sequence>
<keyword evidence="4" id="KW-1185">Reference proteome</keyword>
<feature type="domain" description="Glycosyl transferase family 1" evidence="2">
    <location>
        <begin position="227"/>
        <end position="389"/>
    </location>
</feature>
<dbReference type="Proteomes" id="UP000198802">
    <property type="component" value="Unassembled WGS sequence"/>
</dbReference>
<evidence type="ECO:0000313" key="3">
    <source>
        <dbReference type="EMBL" id="CUU60991.1"/>
    </source>
</evidence>
<protein>
    <submittedName>
        <fullName evidence="3">Glycosyl transferases group 1</fullName>
    </submittedName>
</protein>
<dbReference type="GO" id="GO:0016757">
    <property type="term" value="F:glycosyltransferase activity"/>
    <property type="evidence" value="ECO:0007669"/>
    <property type="project" value="InterPro"/>
</dbReference>
<evidence type="ECO:0000313" key="4">
    <source>
        <dbReference type="Proteomes" id="UP000198802"/>
    </source>
</evidence>
<proteinExistence type="predicted"/>
<keyword evidence="1 3" id="KW-0808">Transferase</keyword>